<gene>
    <name evidence="12" type="ORF">PBT88_02405</name>
</gene>
<evidence type="ECO:0000256" key="5">
    <source>
        <dbReference type="ARBA" id="ARBA00022741"/>
    </source>
</evidence>
<reference evidence="12 13" key="1">
    <citation type="submission" date="2022-12" db="EMBL/GenBank/DDBJ databases">
        <title>Sphingomonas abieness sp. nov., an endophytic bacterium isolated from Abies koreana.</title>
        <authorList>
            <person name="Jiang L."/>
            <person name="Lee J."/>
        </authorList>
    </citation>
    <scope>NUCLEOTIDE SEQUENCE [LARGE SCALE GENOMIC DNA]</scope>
    <source>
        <strain evidence="13">PAMB 00755</strain>
    </source>
</reference>
<evidence type="ECO:0000256" key="8">
    <source>
        <dbReference type="ARBA" id="ARBA00023012"/>
    </source>
</evidence>
<evidence type="ECO:0000256" key="6">
    <source>
        <dbReference type="ARBA" id="ARBA00022840"/>
    </source>
</evidence>
<keyword evidence="5" id="KW-0547">Nucleotide-binding</keyword>
<dbReference type="CDD" id="cd17546">
    <property type="entry name" value="REC_hyHK_CKI1_RcsC-like"/>
    <property type="match status" value="1"/>
</dbReference>
<comment type="subcellular location">
    <subcellularLocation>
        <location evidence="1">Cell membrane</location>
        <topology evidence="1">Multi-pass membrane protein</topology>
    </subcellularLocation>
</comment>
<keyword evidence="7" id="KW-1133">Transmembrane helix</keyword>
<protein>
    <submittedName>
        <fullName evidence="12">Response regulator</fullName>
    </submittedName>
</protein>
<sequence>MAVAILTAAGWRVDQAEDGAAAIAALHDKKYAVVLMDIQMPEVDGFQASRAIRCGGGPSASVPILAFTAMPRETAHERAMAAGMDGHVAKPFTPAALVAAVEYWRPGGGPHPSAALAGIFGRTEVASLLSRFRDQLVEALDASDDHTARRSRAHKIAGISGTLGFADVSRNWLAVSEGHDSAWDEARAAARRAIVTLDAGDDFDPETRL</sequence>
<evidence type="ECO:0000256" key="10">
    <source>
        <dbReference type="PROSITE-ProRule" id="PRU00169"/>
    </source>
</evidence>
<evidence type="ECO:0000256" key="9">
    <source>
        <dbReference type="ARBA" id="ARBA00023136"/>
    </source>
</evidence>
<evidence type="ECO:0000313" key="12">
    <source>
        <dbReference type="EMBL" id="WBO24530.1"/>
    </source>
</evidence>
<dbReference type="PANTHER" id="PTHR45339">
    <property type="entry name" value="HYBRID SIGNAL TRANSDUCTION HISTIDINE KINASE J"/>
    <property type="match status" value="1"/>
</dbReference>
<evidence type="ECO:0000256" key="2">
    <source>
        <dbReference type="ARBA" id="ARBA00022475"/>
    </source>
</evidence>
<evidence type="ECO:0000256" key="3">
    <source>
        <dbReference type="ARBA" id="ARBA00022553"/>
    </source>
</evidence>
<organism evidence="12 13">
    <name type="scientific">Sphingomonas abietis</name>
    <dbReference type="NCBI Taxonomy" id="3012344"/>
    <lineage>
        <taxon>Bacteria</taxon>
        <taxon>Pseudomonadati</taxon>
        <taxon>Pseudomonadota</taxon>
        <taxon>Alphaproteobacteria</taxon>
        <taxon>Sphingomonadales</taxon>
        <taxon>Sphingomonadaceae</taxon>
        <taxon>Sphingomonas</taxon>
    </lineage>
</organism>
<evidence type="ECO:0000256" key="4">
    <source>
        <dbReference type="ARBA" id="ARBA00022692"/>
    </source>
</evidence>
<name>A0ABY7NUG3_9SPHN</name>
<keyword evidence="4" id="KW-0812">Transmembrane</keyword>
<dbReference type="SUPFAM" id="SSF52172">
    <property type="entry name" value="CheY-like"/>
    <property type="match status" value="1"/>
</dbReference>
<evidence type="ECO:0000259" key="11">
    <source>
        <dbReference type="PROSITE" id="PS50110"/>
    </source>
</evidence>
<dbReference type="SMART" id="SM00448">
    <property type="entry name" value="REC"/>
    <property type="match status" value="1"/>
</dbReference>
<dbReference type="PROSITE" id="PS50110">
    <property type="entry name" value="RESPONSE_REGULATORY"/>
    <property type="match status" value="1"/>
</dbReference>
<dbReference type="InterPro" id="IPR001789">
    <property type="entry name" value="Sig_transdc_resp-reg_receiver"/>
</dbReference>
<dbReference type="Pfam" id="PF00072">
    <property type="entry name" value="Response_reg"/>
    <property type="match status" value="1"/>
</dbReference>
<dbReference type="Gene3D" id="3.40.50.2300">
    <property type="match status" value="1"/>
</dbReference>
<evidence type="ECO:0000256" key="1">
    <source>
        <dbReference type="ARBA" id="ARBA00004651"/>
    </source>
</evidence>
<feature type="modified residue" description="4-aspartylphosphate" evidence="10">
    <location>
        <position position="37"/>
    </location>
</feature>
<dbReference type="SUPFAM" id="SSF47226">
    <property type="entry name" value="Histidine-containing phosphotransfer domain, HPT domain"/>
    <property type="match status" value="1"/>
</dbReference>
<keyword evidence="13" id="KW-1185">Reference proteome</keyword>
<keyword evidence="9" id="KW-0472">Membrane</keyword>
<accession>A0ABY7NUG3</accession>
<dbReference type="PANTHER" id="PTHR45339:SF1">
    <property type="entry name" value="HYBRID SIGNAL TRANSDUCTION HISTIDINE KINASE J"/>
    <property type="match status" value="1"/>
</dbReference>
<proteinExistence type="predicted"/>
<evidence type="ECO:0000256" key="7">
    <source>
        <dbReference type="ARBA" id="ARBA00022989"/>
    </source>
</evidence>
<dbReference type="InterPro" id="IPR011006">
    <property type="entry name" value="CheY-like_superfamily"/>
</dbReference>
<dbReference type="Proteomes" id="UP001210865">
    <property type="component" value="Chromosome"/>
</dbReference>
<feature type="domain" description="Response regulatory" evidence="11">
    <location>
        <begin position="1"/>
        <end position="105"/>
    </location>
</feature>
<keyword evidence="6" id="KW-0067">ATP-binding</keyword>
<dbReference type="EMBL" id="CP115174">
    <property type="protein sequence ID" value="WBO24530.1"/>
    <property type="molecule type" value="Genomic_DNA"/>
</dbReference>
<dbReference type="InterPro" id="IPR036641">
    <property type="entry name" value="HPT_dom_sf"/>
</dbReference>
<evidence type="ECO:0000313" key="13">
    <source>
        <dbReference type="Proteomes" id="UP001210865"/>
    </source>
</evidence>
<keyword evidence="2" id="KW-1003">Cell membrane</keyword>
<keyword evidence="3 10" id="KW-0597">Phosphoprotein</keyword>
<keyword evidence="8" id="KW-0902">Two-component regulatory system</keyword>